<evidence type="ECO:0000313" key="1">
    <source>
        <dbReference type="EMBL" id="DAD84127.1"/>
    </source>
</evidence>
<protein>
    <submittedName>
        <fullName evidence="1">Uncharacterized protein</fullName>
    </submittedName>
</protein>
<dbReference type="InterPro" id="IPR008983">
    <property type="entry name" value="Tumour_necrosis_fac-like_dom"/>
</dbReference>
<reference evidence="1" key="1">
    <citation type="journal article" date="2021" name="Proc. Natl. Acad. Sci. U.S.A.">
        <title>A Catalog of Tens of Thousands of Viruses from Human Metagenomes Reveals Hidden Associations with Chronic Diseases.</title>
        <authorList>
            <person name="Tisza M.J."/>
            <person name="Buck C.B."/>
        </authorList>
    </citation>
    <scope>NUCLEOTIDE SEQUENCE</scope>
    <source>
        <strain evidence="1">CtoqT5</strain>
    </source>
</reference>
<accession>A0A8S5MPZ1</accession>
<organism evidence="1">
    <name type="scientific">Podoviridae sp. ctoqT5</name>
    <dbReference type="NCBI Taxonomy" id="2826577"/>
    <lineage>
        <taxon>Viruses</taxon>
        <taxon>Duplodnaviria</taxon>
        <taxon>Heunggongvirae</taxon>
        <taxon>Uroviricota</taxon>
        <taxon>Caudoviricetes</taxon>
    </lineage>
</organism>
<proteinExistence type="predicted"/>
<dbReference type="Gene3D" id="2.60.120.40">
    <property type="match status" value="1"/>
</dbReference>
<sequence length="130" mass="13584">MLKANITTATTVAANTDIPLNLVFNTNCRTGMNGNRIKINSCGAYDIEALFNITGVAAGDISLQMFNNGVAIPDAVVGATSAATTNQISLNLTDIIRALRNNIGTDIALSFRLSAAATINNAIVTVEKIQ</sequence>
<name>A0A8S5MPZ1_9CAUD</name>
<dbReference type="EMBL" id="BK014952">
    <property type="protein sequence ID" value="DAD84127.1"/>
    <property type="molecule type" value="Genomic_DNA"/>
</dbReference>